<keyword evidence="3" id="KW-0378">Hydrolase</keyword>
<dbReference type="CDD" id="cd00882">
    <property type="entry name" value="Ras_like_GTPase"/>
    <property type="match status" value="1"/>
</dbReference>
<name>A0AB39MMV2_9ACTN</name>
<dbReference type="PANTHER" id="PTHR42708:SF1">
    <property type="entry name" value="GLIDING MOTILITY PROTEIN MGLA"/>
    <property type="match status" value="1"/>
</dbReference>
<dbReference type="InterPro" id="IPR004130">
    <property type="entry name" value="Gpn"/>
</dbReference>
<dbReference type="Pfam" id="PF03029">
    <property type="entry name" value="ATP_bind_1"/>
    <property type="match status" value="1"/>
</dbReference>
<proteinExistence type="inferred from homology"/>
<dbReference type="InterPro" id="IPR027417">
    <property type="entry name" value="P-loop_NTPase"/>
</dbReference>
<dbReference type="Gene3D" id="3.40.50.300">
    <property type="entry name" value="P-loop containing nucleotide triphosphate hydrolases"/>
    <property type="match status" value="1"/>
</dbReference>
<accession>A0AB39MMV2</accession>
<evidence type="ECO:0000256" key="2">
    <source>
        <dbReference type="ARBA" id="ARBA00022741"/>
    </source>
</evidence>
<dbReference type="RefSeq" id="WP_369192134.1">
    <property type="nucleotide sequence ID" value="NZ_CP163431.1"/>
</dbReference>
<dbReference type="PANTHER" id="PTHR42708">
    <property type="entry name" value="ATP/GTP-BINDING PROTEIN-RELATED"/>
    <property type="match status" value="1"/>
</dbReference>
<protein>
    <submittedName>
        <fullName evidence="5">ATP/GTP-binding protein</fullName>
    </submittedName>
</protein>
<dbReference type="GO" id="GO:0016787">
    <property type="term" value="F:hydrolase activity"/>
    <property type="evidence" value="ECO:0007669"/>
    <property type="project" value="UniProtKB-KW"/>
</dbReference>
<dbReference type="AlphaFoldDB" id="A0AB39MMV2"/>
<evidence type="ECO:0000313" key="5">
    <source>
        <dbReference type="EMBL" id="XDQ07349.1"/>
    </source>
</evidence>
<reference evidence="5" key="1">
    <citation type="submission" date="2024-07" db="EMBL/GenBank/DDBJ databases">
        <authorList>
            <person name="Yu S.T."/>
        </authorList>
    </citation>
    <scope>NUCLEOTIDE SEQUENCE</scope>
    <source>
        <strain evidence="5">R08</strain>
    </source>
</reference>
<dbReference type="SUPFAM" id="SSF52540">
    <property type="entry name" value="P-loop containing nucleoside triphosphate hydrolases"/>
    <property type="match status" value="1"/>
</dbReference>
<comment type="similarity">
    <text evidence="1">Belongs to the GPN-loop GTPase family.</text>
</comment>
<organism evidence="5">
    <name type="scientific">Streptomyces sp. R08</name>
    <dbReference type="NCBI Taxonomy" id="3238624"/>
    <lineage>
        <taxon>Bacteria</taxon>
        <taxon>Bacillati</taxon>
        <taxon>Actinomycetota</taxon>
        <taxon>Actinomycetes</taxon>
        <taxon>Kitasatosporales</taxon>
        <taxon>Streptomycetaceae</taxon>
        <taxon>Streptomyces</taxon>
    </lineage>
</organism>
<gene>
    <name evidence="5" type="ORF">AB5J58_47320</name>
</gene>
<dbReference type="EMBL" id="CP163431">
    <property type="protein sequence ID" value="XDQ07349.1"/>
    <property type="molecule type" value="Genomic_DNA"/>
</dbReference>
<evidence type="ECO:0000256" key="4">
    <source>
        <dbReference type="ARBA" id="ARBA00023134"/>
    </source>
</evidence>
<dbReference type="InterPro" id="IPR052705">
    <property type="entry name" value="Gliding_Motility_GTPase"/>
</dbReference>
<sequence>MDYASSEHAVGRPSGLTADQPDTAPLAVKILIAGGFGVGKTTLVGSVSEVAPLHTEEYLTRASIGVDDLDGLDSKVTTTVALDFGRITISDQLVVYLFGTPGQERFWFMWNDLVNGAMGAVVLVDTRRLETSFASIDFFESRGIPFVVGVNCFHGIRDRTTEEIRTALALDPQVPLVLCDARDRTDGRDVLLALVEHLMAGQAAAPL</sequence>
<keyword evidence="4" id="KW-0342">GTP-binding</keyword>
<keyword evidence="2" id="KW-0547">Nucleotide-binding</keyword>
<dbReference type="GO" id="GO:0005525">
    <property type="term" value="F:GTP binding"/>
    <property type="evidence" value="ECO:0007669"/>
    <property type="project" value="UniProtKB-KW"/>
</dbReference>
<evidence type="ECO:0000256" key="1">
    <source>
        <dbReference type="ARBA" id="ARBA00005290"/>
    </source>
</evidence>
<evidence type="ECO:0000256" key="3">
    <source>
        <dbReference type="ARBA" id="ARBA00022801"/>
    </source>
</evidence>